<feature type="compositionally biased region" description="Low complexity" evidence="1">
    <location>
        <begin position="276"/>
        <end position="288"/>
    </location>
</feature>
<organism evidence="3 4">
    <name type="scientific">Orchesella cincta</name>
    <name type="common">Springtail</name>
    <name type="synonym">Podura cincta</name>
    <dbReference type="NCBI Taxonomy" id="48709"/>
    <lineage>
        <taxon>Eukaryota</taxon>
        <taxon>Metazoa</taxon>
        <taxon>Ecdysozoa</taxon>
        <taxon>Arthropoda</taxon>
        <taxon>Hexapoda</taxon>
        <taxon>Collembola</taxon>
        <taxon>Entomobryomorpha</taxon>
        <taxon>Entomobryoidea</taxon>
        <taxon>Orchesellidae</taxon>
        <taxon>Orchesellinae</taxon>
        <taxon>Orchesella</taxon>
    </lineage>
</organism>
<dbReference type="AlphaFoldDB" id="A0A1D2MNN1"/>
<feature type="domain" description="MOSC" evidence="2">
    <location>
        <begin position="1"/>
        <end position="183"/>
    </location>
</feature>
<dbReference type="GO" id="GO:0003824">
    <property type="term" value="F:catalytic activity"/>
    <property type="evidence" value="ECO:0007669"/>
    <property type="project" value="InterPro"/>
</dbReference>
<dbReference type="EMBL" id="LJIJ01000775">
    <property type="protein sequence ID" value="ODM94647.1"/>
    <property type="molecule type" value="Genomic_DNA"/>
</dbReference>
<dbReference type="PROSITE" id="PS51340">
    <property type="entry name" value="MOSC"/>
    <property type="match status" value="1"/>
</dbReference>
<dbReference type="STRING" id="48709.A0A1D2MNN1"/>
<evidence type="ECO:0000313" key="3">
    <source>
        <dbReference type="EMBL" id="ODM94647.1"/>
    </source>
</evidence>
<protein>
    <submittedName>
        <fullName evidence="3">Molybdenum cofactor sulfurase</fullName>
    </submittedName>
</protein>
<dbReference type="GO" id="GO:0030170">
    <property type="term" value="F:pyridoxal phosphate binding"/>
    <property type="evidence" value="ECO:0007669"/>
    <property type="project" value="InterPro"/>
</dbReference>
<dbReference type="InterPro" id="IPR005302">
    <property type="entry name" value="MoCF_Sase_C"/>
</dbReference>
<feature type="compositionally biased region" description="Basic and acidic residues" evidence="1">
    <location>
        <begin position="1"/>
        <end position="19"/>
    </location>
</feature>
<reference evidence="3 4" key="1">
    <citation type="journal article" date="2016" name="Genome Biol. Evol.">
        <title>Gene Family Evolution Reflects Adaptation to Soil Environmental Stressors in the Genome of the Collembolan Orchesella cincta.</title>
        <authorList>
            <person name="Faddeeva-Vakhrusheva A."/>
            <person name="Derks M.F."/>
            <person name="Anvar S.Y."/>
            <person name="Agamennone V."/>
            <person name="Suring W."/>
            <person name="Smit S."/>
            <person name="van Straalen N.M."/>
            <person name="Roelofs D."/>
        </authorList>
    </citation>
    <scope>NUCLEOTIDE SEQUENCE [LARGE SCALE GENOMIC DNA]</scope>
    <source>
        <tissue evidence="3">Mixed pool</tissue>
    </source>
</reference>
<feature type="region of interest" description="Disordered" evidence="1">
    <location>
        <begin position="334"/>
        <end position="410"/>
    </location>
</feature>
<dbReference type="GO" id="GO:0030151">
    <property type="term" value="F:molybdenum ion binding"/>
    <property type="evidence" value="ECO:0007669"/>
    <property type="project" value="InterPro"/>
</dbReference>
<feature type="region of interest" description="Disordered" evidence="1">
    <location>
        <begin position="1"/>
        <end position="22"/>
    </location>
</feature>
<keyword evidence="4" id="KW-1185">Reference proteome</keyword>
<gene>
    <name evidence="3" type="ORF">Ocin01_12034</name>
</gene>
<name>A0A1D2MNN1_ORCCI</name>
<dbReference type="Pfam" id="PF03473">
    <property type="entry name" value="MOSC"/>
    <property type="match status" value="1"/>
</dbReference>
<evidence type="ECO:0000256" key="1">
    <source>
        <dbReference type="SAM" id="MobiDB-lite"/>
    </source>
</evidence>
<proteinExistence type="predicted"/>
<feature type="compositionally biased region" description="Polar residues" evidence="1">
    <location>
        <begin position="334"/>
        <end position="391"/>
    </location>
</feature>
<feature type="region of interest" description="Disordered" evidence="1">
    <location>
        <begin position="254"/>
        <end position="288"/>
    </location>
</feature>
<dbReference type="Proteomes" id="UP000094527">
    <property type="component" value="Unassembled WGS sequence"/>
</dbReference>
<sequence length="410" mass="44050">MAKKNERGKEQRQGSNDHDYFDDDDKDDDSFALLPLVFLGIIEQYAFLNQKTVMLAAQLLRSRVVTASLSQTLLSLVNNLIERLRGNLVVGCPSLGDNETGFEEEEWSEVRIGDLLFKSGGPCTRCATICTDQNTGERSPEPLLTLSAMRNGRANFGIHLYNIPDNSPVQATTISASASLLPVDAQQSISPSWAEKVHIRTIKPWSGVDEPLQENGIATVPSGRYSAEKNKTPLEKLHGAFSETELQTSEAMMMEQAAAPKTVQNSGTKLKNRQLSSNSSSESFTLSKSSSTKLANSSISIANQVQAIHIGDPVSAQKNQRAVTGALASTMTKIHTGSSSSTNGQLHWSKNSATNSATTPIAGEKSNSSPSPNGGVKTSISKESFQISSPSDLGMEGNLAEMQSLIESID</sequence>
<dbReference type="OrthoDB" id="420046at2759"/>
<comment type="caution">
    <text evidence="3">The sequence shown here is derived from an EMBL/GenBank/DDBJ whole genome shotgun (WGS) entry which is preliminary data.</text>
</comment>
<evidence type="ECO:0000313" key="4">
    <source>
        <dbReference type="Proteomes" id="UP000094527"/>
    </source>
</evidence>
<accession>A0A1D2MNN1</accession>
<feature type="compositionally biased region" description="Polar residues" evidence="1">
    <location>
        <begin position="262"/>
        <end position="275"/>
    </location>
</feature>
<evidence type="ECO:0000259" key="2">
    <source>
        <dbReference type="PROSITE" id="PS51340"/>
    </source>
</evidence>